<protein>
    <submittedName>
        <fullName evidence="8">GMC family oxidoreductase N-terminal domain-containing protein</fullName>
    </submittedName>
</protein>
<keyword evidence="4 5" id="KW-0274">FAD</keyword>
<gene>
    <name evidence="8" type="ORF">ON753_00745</name>
</gene>
<accession>A0ABT3QVP0</accession>
<keyword evidence="9" id="KW-1185">Reference proteome</keyword>
<evidence type="ECO:0000313" key="9">
    <source>
        <dbReference type="Proteomes" id="UP001300261"/>
    </source>
</evidence>
<dbReference type="InterPro" id="IPR012132">
    <property type="entry name" value="GMC_OxRdtase"/>
</dbReference>
<keyword evidence="3 5" id="KW-0285">Flavoprotein</keyword>
<dbReference type="PROSITE" id="PS00623">
    <property type="entry name" value="GMC_OXRED_1"/>
    <property type="match status" value="1"/>
</dbReference>
<evidence type="ECO:0000256" key="1">
    <source>
        <dbReference type="ARBA" id="ARBA00001974"/>
    </source>
</evidence>
<dbReference type="Pfam" id="PF00732">
    <property type="entry name" value="GMC_oxred_N"/>
    <property type="match status" value="1"/>
</dbReference>
<dbReference type="PANTHER" id="PTHR11552:SF147">
    <property type="entry name" value="CHOLINE DEHYDROGENASE, MITOCHONDRIAL"/>
    <property type="match status" value="1"/>
</dbReference>
<name>A0ABT3QVP0_9HYPH</name>
<dbReference type="EMBL" id="JAPEVI010000001">
    <property type="protein sequence ID" value="MCX2720938.1"/>
    <property type="molecule type" value="Genomic_DNA"/>
</dbReference>
<comment type="caution">
    <text evidence="8">The sequence shown here is derived from an EMBL/GenBank/DDBJ whole genome shotgun (WGS) entry which is preliminary data.</text>
</comment>
<comment type="cofactor">
    <cofactor evidence="1">
        <name>FAD</name>
        <dbReference type="ChEBI" id="CHEBI:57692"/>
    </cofactor>
</comment>
<dbReference type="RefSeq" id="WP_265960635.1">
    <property type="nucleotide sequence ID" value="NZ_JAPEVI010000001.1"/>
</dbReference>
<evidence type="ECO:0000256" key="5">
    <source>
        <dbReference type="RuleBase" id="RU003968"/>
    </source>
</evidence>
<feature type="domain" description="Glucose-methanol-choline oxidoreductase N-terminal" evidence="7">
    <location>
        <begin position="254"/>
        <end position="268"/>
    </location>
</feature>
<organism evidence="8 9">
    <name type="scientific">Roseibium salinum</name>
    <dbReference type="NCBI Taxonomy" id="1604349"/>
    <lineage>
        <taxon>Bacteria</taxon>
        <taxon>Pseudomonadati</taxon>
        <taxon>Pseudomonadota</taxon>
        <taxon>Alphaproteobacteria</taxon>
        <taxon>Hyphomicrobiales</taxon>
        <taxon>Stappiaceae</taxon>
        <taxon>Roseibium</taxon>
    </lineage>
</organism>
<dbReference type="InterPro" id="IPR036188">
    <property type="entry name" value="FAD/NAD-bd_sf"/>
</dbReference>
<dbReference type="InterPro" id="IPR000172">
    <property type="entry name" value="GMC_OxRdtase_N"/>
</dbReference>
<dbReference type="Pfam" id="PF05199">
    <property type="entry name" value="GMC_oxred_C"/>
    <property type="match status" value="1"/>
</dbReference>
<feature type="domain" description="Glucose-methanol-choline oxidoreductase N-terminal" evidence="6">
    <location>
        <begin position="81"/>
        <end position="104"/>
    </location>
</feature>
<dbReference type="Gene3D" id="3.50.50.60">
    <property type="entry name" value="FAD/NAD(P)-binding domain"/>
    <property type="match status" value="1"/>
</dbReference>
<dbReference type="Gene3D" id="3.30.560.10">
    <property type="entry name" value="Glucose Oxidase, domain 3"/>
    <property type="match status" value="1"/>
</dbReference>
<dbReference type="PANTHER" id="PTHR11552">
    <property type="entry name" value="GLUCOSE-METHANOL-CHOLINE GMC OXIDOREDUCTASE"/>
    <property type="match status" value="1"/>
</dbReference>
<evidence type="ECO:0000259" key="6">
    <source>
        <dbReference type="PROSITE" id="PS00623"/>
    </source>
</evidence>
<evidence type="ECO:0000256" key="3">
    <source>
        <dbReference type="ARBA" id="ARBA00022630"/>
    </source>
</evidence>
<dbReference type="PIRSF" id="PIRSF000137">
    <property type="entry name" value="Alcohol_oxidase"/>
    <property type="match status" value="1"/>
</dbReference>
<reference evidence="8 9" key="1">
    <citation type="journal article" date="2016" name="Int. J. Syst. Evol. Microbiol.">
        <title>Labrenzia salina sp. nov., isolated from the rhizosphere of the halophyte Arthrocnemum macrostachyum.</title>
        <authorList>
            <person name="Camacho M."/>
            <person name="Redondo-Gomez S."/>
            <person name="Rodriguez-Llorente I."/>
            <person name="Rohde M."/>
            <person name="Sproer C."/>
            <person name="Schumann P."/>
            <person name="Klenk H.P."/>
            <person name="Montero-Calasanz M.D.C."/>
        </authorList>
    </citation>
    <scope>NUCLEOTIDE SEQUENCE [LARGE SCALE GENOMIC DNA]</scope>
    <source>
        <strain evidence="8 9">DSM 29163</strain>
    </source>
</reference>
<evidence type="ECO:0000256" key="2">
    <source>
        <dbReference type="ARBA" id="ARBA00010790"/>
    </source>
</evidence>
<evidence type="ECO:0000313" key="8">
    <source>
        <dbReference type="EMBL" id="MCX2720938.1"/>
    </source>
</evidence>
<proteinExistence type="inferred from homology"/>
<dbReference type="Proteomes" id="UP001300261">
    <property type="component" value="Unassembled WGS sequence"/>
</dbReference>
<dbReference type="SUPFAM" id="SSF51905">
    <property type="entry name" value="FAD/NAD(P)-binding domain"/>
    <property type="match status" value="1"/>
</dbReference>
<dbReference type="SUPFAM" id="SSF54373">
    <property type="entry name" value="FAD-linked reductases, C-terminal domain"/>
    <property type="match status" value="1"/>
</dbReference>
<comment type="similarity">
    <text evidence="2 5">Belongs to the GMC oxidoreductase family.</text>
</comment>
<evidence type="ECO:0000259" key="7">
    <source>
        <dbReference type="PROSITE" id="PS00624"/>
    </source>
</evidence>
<dbReference type="PROSITE" id="PS00624">
    <property type="entry name" value="GMC_OXRED_2"/>
    <property type="match status" value="1"/>
</dbReference>
<sequence>MAEVYDYIVIGAGSAGCVLAARLSEEADASVLLLEAGGTDDDPRITTPAKIGALPNTQFDWGYRTAPQTALFKRQIGFPRGRGVGGTGSINYMIYLRGHPSDYDHWRQIGCVGWAWDDVLAYFKRAEDFHAPGNGALHGFGGPLAVSEQAERNELTEMFIAACQEAGIPFNPDLNGSDIRGCGYFPATIRGNERGSTARAYLTPAMHRPNLKVVTKATVTRLTIERGRVVGADYVHRGKSRHARAECETVLCAGAIGSPHLLQLSGIGPPACLQAAGVEVRHGLPGVGENLQDHLHYRSRWEITRPLTLFGRDAQELADLEERYETDRSGALTTNHYESGAFLCSGPTASVPDIELLMIPYFISPAAPEFRPPDRHGFTISGFPTRPRSRGRVTIMTDDPLGRPAIDPGYLSDKDDLRVMIAMIRRAREIVAQRAFDSVRGAEISPGPSLDSDEALAADILAMSSTSFHPVGSCRMGVDELAVVDPQLRLRGLEGLRIADASVMPTINTGHPNAPVIMIAEKAADLIRGAT</sequence>
<evidence type="ECO:0000256" key="4">
    <source>
        <dbReference type="ARBA" id="ARBA00022827"/>
    </source>
</evidence>
<dbReference type="InterPro" id="IPR007867">
    <property type="entry name" value="GMC_OxRtase_C"/>
</dbReference>